<gene>
    <name evidence="1" type="ORF">nbrc107696_08130</name>
</gene>
<proteinExistence type="predicted"/>
<dbReference type="EMBL" id="BJOV01000002">
    <property type="protein sequence ID" value="GEE00367.1"/>
    <property type="molecule type" value="Genomic_DNA"/>
</dbReference>
<organism evidence="1 2">
    <name type="scientific">Gordonia spumicola</name>
    <dbReference type="NCBI Taxonomy" id="589161"/>
    <lineage>
        <taxon>Bacteria</taxon>
        <taxon>Bacillati</taxon>
        <taxon>Actinomycetota</taxon>
        <taxon>Actinomycetes</taxon>
        <taxon>Mycobacteriales</taxon>
        <taxon>Gordoniaceae</taxon>
        <taxon>Gordonia</taxon>
    </lineage>
</organism>
<reference evidence="2" key="1">
    <citation type="submission" date="2019-06" db="EMBL/GenBank/DDBJ databases">
        <title>Gordonia isolated from sludge of a wastewater treatment plant.</title>
        <authorList>
            <person name="Tamura T."/>
            <person name="Aoyama K."/>
            <person name="Kang Y."/>
            <person name="Saito S."/>
            <person name="Akiyama N."/>
            <person name="Yazawa K."/>
            <person name="Gonoi T."/>
            <person name="Mikami Y."/>
        </authorList>
    </citation>
    <scope>NUCLEOTIDE SEQUENCE [LARGE SCALE GENOMIC DNA]</scope>
    <source>
        <strain evidence="2">NBRC 107696</strain>
    </source>
</reference>
<evidence type="ECO:0000313" key="1">
    <source>
        <dbReference type="EMBL" id="GEE00367.1"/>
    </source>
</evidence>
<keyword evidence="2" id="KW-1185">Reference proteome</keyword>
<dbReference type="AlphaFoldDB" id="A0A7I9V544"/>
<evidence type="ECO:0000313" key="2">
    <source>
        <dbReference type="Proteomes" id="UP000444960"/>
    </source>
</evidence>
<dbReference type="Proteomes" id="UP000444960">
    <property type="component" value="Unassembled WGS sequence"/>
</dbReference>
<comment type="caution">
    <text evidence="1">The sequence shown here is derived from an EMBL/GenBank/DDBJ whole genome shotgun (WGS) entry which is preliminary data.</text>
</comment>
<protein>
    <submittedName>
        <fullName evidence="1">Uncharacterized protein</fullName>
    </submittedName>
</protein>
<name>A0A7I9V544_9ACTN</name>
<sequence>MISAGVPPFTFRGDWAPDVEYRCGDFYVPGTAGIRRSWTGRRLRPCWPTAEETVTWSGNVAVLHRADEDEEIRLEPDEAGRSHTHGLGWTFVSEPWLSYRSGRWQQLHDVGTDRREVLSHGALRRVETCSRNSASSGECTGRPVTW</sequence>
<accession>A0A7I9V544</accession>